<evidence type="ECO:0000313" key="2">
    <source>
        <dbReference type="EMBL" id="GFT30009.1"/>
    </source>
</evidence>
<evidence type="ECO:0000256" key="1">
    <source>
        <dbReference type="SAM" id="MobiDB-lite"/>
    </source>
</evidence>
<accession>A0A8X6NTG5</accession>
<name>A0A8X6NTG5_NEPPI</name>
<feature type="region of interest" description="Disordered" evidence="1">
    <location>
        <begin position="67"/>
        <end position="88"/>
    </location>
</feature>
<feature type="compositionally biased region" description="Basic and acidic residues" evidence="1">
    <location>
        <begin position="67"/>
        <end position="80"/>
    </location>
</feature>
<dbReference type="Proteomes" id="UP000887013">
    <property type="component" value="Unassembled WGS sequence"/>
</dbReference>
<protein>
    <submittedName>
        <fullName evidence="2">Uncharacterized protein</fullName>
    </submittedName>
</protein>
<proteinExistence type="predicted"/>
<keyword evidence="3" id="KW-1185">Reference proteome</keyword>
<gene>
    <name evidence="2" type="ORF">NPIL_223091</name>
</gene>
<reference evidence="2" key="1">
    <citation type="submission" date="2020-08" db="EMBL/GenBank/DDBJ databases">
        <title>Multicomponent nature underlies the extraordinary mechanical properties of spider dragline silk.</title>
        <authorList>
            <person name="Kono N."/>
            <person name="Nakamura H."/>
            <person name="Mori M."/>
            <person name="Yoshida Y."/>
            <person name="Ohtoshi R."/>
            <person name="Malay A.D."/>
            <person name="Moran D.A.P."/>
            <person name="Tomita M."/>
            <person name="Numata K."/>
            <person name="Arakawa K."/>
        </authorList>
    </citation>
    <scope>NUCLEOTIDE SEQUENCE</scope>
</reference>
<evidence type="ECO:0000313" key="3">
    <source>
        <dbReference type="Proteomes" id="UP000887013"/>
    </source>
</evidence>
<dbReference type="AlphaFoldDB" id="A0A8X6NTG5"/>
<comment type="caution">
    <text evidence="2">The sequence shown here is derived from an EMBL/GenBank/DDBJ whole genome shotgun (WGS) entry which is preliminary data.</text>
</comment>
<sequence>MDTVPNVRNSGRHNRDYELYDRRMFIEITTYLKNQLYRRRHSMVEWKRRDRRMLPSPGDVPQLIRAADNHPRWHEAEERPPSVGQWHT</sequence>
<dbReference type="EMBL" id="BMAW01107580">
    <property type="protein sequence ID" value="GFT30009.1"/>
    <property type="molecule type" value="Genomic_DNA"/>
</dbReference>
<organism evidence="2 3">
    <name type="scientific">Nephila pilipes</name>
    <name type="common">Giant wood spider</name>
    <name type="synonym">Nephila maculata</name>
    <dbReference type="NCBI Taxonomy" id="299642"/>
    <lineage>
        <taxon>Eukaryota</taxon>
        <taxon>Metazoa</taxon>
        <taxon>Ecdysozoa</taxon>
        <taxon>Arthropoda</taxon>
        <taxon>Chelicerata</taxon>
        <taxon>Arachnida</taxon>
        <taxon>Araneae</taxon>
        <taxon>Araneomorphae</taxon>
        <taxon>Entelegynae</taxon>
        <taxon>Araneoidea</taxon>
        <taxon>Nephilidae</taxon>
        <taxon>Nephila</taxon>
    </lineage>
</organism>